<dbReference type="Proteomes" id="UP000198999">
    <property type="component" value="Unassembled WGS sequence"/>
</dbReference>
<keyword evidence="3" id="KW-0677">Repeat</keyword>
<evidence type="ECO:0000256" key="3">
    <source>
        <dbReference type="ARBA" id="ARBA00022737"/>
    </source>
</evidence>
<dbReference type="InterPro" id="IPR018357">
    <property type="entry name" value="Hexapep_transf_CS"/>
</dbReference>
<dbReference type="SUPFAM" id="SSF51161">
    <property type="entry name" value="Trimeric LpxA-like enzymes"/>
    <property type="match status" value="1"/>
</dbReference>
<dbReference type="PANTHER" id="PTHR42811">
    <property type="entry name" value="SERINE ACETYLTRANSFERASE"/>
    <property type="match status" value="1"/>
</dbReference>
<gene>
    <name evidence="5" type="ORF">SAMN05421824_0400</name>
</gene>
<sequence length="150" mass="16180">MINAYYFYRFSHILYNWKVPILPSLIKLICFLIYNSSIPFQCKLGKGTRFGYGAIGVVIHKRVVVGANTVIGTNVTIGGKSGHYDVPIIGENVFIATGAKILGPIVIGNNVTIGANAVVVKNVPDNVVVAGIPAKIIKYKEVPKEGENHA</sequence>
<dbReference type="CDD" id="cd03354">
    <property type="entry name" value="LbH_SAT"/>
    <property type="match status" value="1"/>
</dbReference>
<organism evidence="5 6">
    <name type="scientific">Hyunsoonleella jejuensis</name>
    <dbReference type="NCBI Taxonomy" id="419940"/>
    <lineage>
        <taxon>Bacteria</taxon>
        <taxon>Pseudomonadati</taxon>
        <taxon>Bacteroidota</taxon>
        <taxon>Flavobacteriia</taxon>
        <taxon>Flavobacteriales</taxon>
        <taxon>Flavobacteriaceae</taxon>
    </lineage>
</organism>
<evidence type="ECO:0000256" key="4">
    <source>
        <dbReference type="ARBA" id="ARBA00023315"/>
    </source>
</evidence>
<dbReference type="PIRSF" id="PIRSF000441">
    <property type="entry name" value="CysE"/>
    <property type="match status" value="1"/>
</dbReference>
<accession>A0A1H9AZ62</accession>
<dbReference type="RefSeq" id="WP_092574701.1">
    <property type="nucleotide sequence ID" value="NZ_FOFN01000001.1"/>
</dbReference>
<reference evidence="5 6" key="1">
    <citation type="submission" date="2016-10" db="EMBL/GenBank/DDBJ databases">
        <authorList>
            <person name="de Groot N.N."/>
        </authorList>
    </citation>
    <scope>NUCLEOTIDE SEQUENCE [LARGE SCALE GENOMIC DNA]</scope>
    <source>
        <strain evidence="5 6">DSM 21035</strain>
    </source>
</reference>
<protein>
    <submittedName>
        <fullName evidence="5">Serine O-acetyltransferase</fullName>
    </submittedName>
</protein>
<dbReference type="InterPro" id="IPR005881">
    <property type="entry name" value="Ser_O-AcTrfase"/>
</dbReference>
<comment type="similarity">
    <text evidence="1">Belongs to the transferase hexapeptide repeat family.</text>
</comment>
<proteinExistence type="inferred from homology"/>
<evidence type="ECO:0000313" key="5">
    <source>
        <dbReference type="EMBL" id="SEP81899.1"/>
    </source>
</evidence>
<keyword evidence="6" id="KW-1185">Reference proteome</keyword>
<evidence type="ECO:0000256" key="1">
    <source>
        <dbReference type="ARBA" id="ARBA00007274"/>
    </source>
</evidence>
<dbReference type="GO" id="GO:0006535">
    <property type="term" value="P:cysteine biosynthetic process from serine"/>
    <property type="evidence" value="ECO:0007669"/>
    <property type="project" value="InterPro"/>
</dbReference>
<dbReference type="PROSITE" id="PS00101">
    <property type="entry name" value="HEXAPEP_TRANSFERASES"/>
    <property type="match status" value="1"/>
</dbReference>
<dbReference type="STRING" id="419940.SAMN05421824_0400"/>
<dbReference type="EMBL" id="FOFN01000001">
    <property type="protein sequence ID" value="SEP81899.1"/>
    <property type="molecule type" value="Genomic_DNA"/>
</dbReference>
<dbReference type="GO" id="GO:0009001">
    <property type="term" value="F:serine O-acetyltransferase activity"/>
    <property type="evidence" value="ECO:0007669"/>
    <property type="project" value="InterPro"/>
</dbReference>
<keyword evidence="4" id="KW-0012">Acyltransferase</keyword>
<dbReference type="Gene3D" id="2.160.10.10">
    <property type="entry name" value="Hexapeptide repeat proteins"/>
    <property type="match status" value="1"/>
</dbReference>
<dbReference type="GO" id="GO:0005737">
    <property type="term" value="C:cytoplasm"/>
    <property type="evidence" value="ECO:0007669"/>
    <property type="project" value="InterPro"/>
</dbReference>
<evidence type="ECO:0000256" key="2">
    <source>
        <dbReference type="ARBA" id="ARBA00022679"/>
    </source>
</evidence>
<dbReference type="InterPro" id="IPR001451">
    <property type="entry name" value="Hexapep"/>
</dbReference>
<name>A0A1H9AZ62_9FLAO</name>
<dbReference type="InterPro" id="IPR011004">
    <property type="entry name" value="Trimer_LpxA-like_sf"/>
</dbReference>
<dbReference type="Pfam" id="PF00132">
    <property type="entry name" value="Hexapep"/>
    <property type="match status" value="1"/>
</dbReference>
<evidence type="ECO:0000313" key="6">
    <source>
        <dbReference type="Proteomes" id="UP000198999"/>
    </source>
</evidence>
<keyword evidence="2 5" id="KW-0808">Transferase</keyword>
<dbReference type="AlphaFoldDB" id="A0A1H9AZ62"/>
<dbReference type="InterPro" id="IPR045304">
    <property type="entry name" value="LbH_SAT"/>
</dbReference>